<dbReference type="AlphaFoldDB" id="A0A4D5RUP3"/>
<evidence type="ECO:0000256" key="2">
    <source>
        <dbReference type="SAM" id="MobiDB-lite"/>
    </source>
</evidence>
<dbReference type="SMART" id="SM00343">
    <property type="entry name" value="ZnF_C2HC"/>
    <property type="match status" value="2"/>
</dbReference>
<dbReference type="Gene3D" id="4.10.60.10">
    <property type="entry name" value="Zinc finger, CCHC-type"/>
    <property type="match status" value="1"/>
</dbReference>
<dbReference type="PANTHER" id="PTHR22639">
    <property type="entry name" value="GAG-RELATED PROTEIN"/>
    <property type="match status" value="1"/>
</dbReference>
<dbReference type="GO" id="GO:0008270">
    <property type="term" value="F:zinc ion binding"/>
    <property type="evidence" value="ECO:0007669"/>
    <property type="project" value="UniProtKB-KW"/>
</dbReference>
<accession>A0A4D5RUP3</accession>
<feature type="region of interest" description="Disordered" evidence="2">
    <location>
        <begin position="257"/>
        <end position="278"/>
    </location>
</feature>
<dbReference type="PROSITE" id="PS50158">
    <property type="entry name" value="ZF_CCHC"/>
    <property type="match status" value="1"/>
</dbReference>
<feature type="compositionally biased region" description="Polar residues" evidence="2">
    <location>
        <begin position="263"/>
        <end position="278"/>
    </location>
</feature>
<dbReference type="InterPro" id="IPR036875">
    <property type="entry name" value="Znf_CCHC_sf"/>
</dbReference>
<feature type="region of interest" description="Disordered" evidence="2">
    <location>
        <begin position="385"/>
        <end position="431"/>
    </location>
</feature>
<dbReference type="InterPro" id="IPR042509">
    <property type="entry name" value="ZCCHC3"/>
</dbReference>
<dbReference type="InterPro" id="IPR001878">
    <property type="entry name" value="Znf_CCHC"/>
</dbReference>
<organism evidence="4">
    <name type="scientific">Ixodes scapularis</name>
    <name type="common">Black-legged tick</name>
    <name type="synonym">Deer tick</name>
    <dbReference type="NCBI Taxonomy" id="6945"/>
    <lineage>
        <taxon>Eukaryota</taxon>
        <taxon>Metazoa</taxon>
        <taxon>Ecdysozoa</taxon>
        <taxon>Arthropoda</taxon>
        <taxon>Chelicerata</taxon>
        <taxon>Arachnida</taxon>
        <taxon>Acari</taxon>
        <taxon>Parasitiformes</taxon>
        <taxon>Ixodida</taxon>
        <taxon>Ixodoidea</taxon>
        <taxon>Ixodidae</taxon>
        <taxon>Ixodinae</taxon>
        <taxon>Ixodes</taxon>
    </lineage>
</organism>
<sequence length="431" mass="47001">MSSSHGAVITAFAGRGSSAADNYRIILPPLPSGIVTTNSLFLHCDVTGRPYRIDDFREELQRLQVLGDVASFGAYQMNHVWMVAFQSTTAKDQLLAAKELTIKGKRCLLIDPQNSELRIKIHWVPFLVSDDTVRRALEQYGQVHEVTRETWRAQGFQGIQSTTRLVRITLKEGVTKEDVPHQLRLFGGTALVLVPGRAPLCLRCKKTGHIRKDCRVPRCEDCHRYGHTRTDCVRTYAAATSGPLLDENLDMLMDEREAEQAASAGTTECNSPTESLTRGTPAVILECNPSAAPLTSSMPSDTTGRNPSAAPSSRGTSAASTSTPSSQVELSADATTEDPLTGGDTTPVFQADGRANQAQEAAVPDTAGQNEAEMEVVATAIKRPLVQENSAEEEEDGTPTYLHCKLATTRRGRLRAPKPRPPLEDRHERNS</sequence>
<dbReference type="PANTHER" id="PTHR22639:SF3">
    <property type="entry name" value="ZINC FINGER CCHC DOMAIN-CONTAINING PROTEIN 3"/>
    <property type="match status" value="1"/>
</dbReference>
<evidence type="ECO:0000256" key="1">
    <source>
        <dbReference type="PROSITE-ProRule" id="PRU00047"/>
    </source>
</evidence>
<dbReference type="GO" id="GO:0003690">
    <property type="term" value="F:double-stranded DNA binding"/>
    <property type="evidence" value="ECO:0007669"/>
    <property type="project" value="InterPro"/>
</dbReference>
<proteinExistence type="predicted"/>
<protein>
    <recommendedName>
        <fullName evidence="3">CCHC-type domain-containing protein</fullName>
    </recommendedName>
</protein>
<dbReference type="GO" id="GO:0002218">
    <property type="term" value="P:activation of innate immune response"/>
    <property type="evidence" value="ECO:0007669"/>
    <property type="project" value="InterPro"/>
</dbReference>
<dbReference type="EMBL" id="GHJT01006977">
    <property type="protein sequence ID" value="MOY40948.1"/>
    <property type="molecule type" value="Transcribed_RNA"/>
</dbReference>
<keyword evidence="1" id="KW-0862">Zinc</keyword>
<feature type="domain" description="CCHC-type" evidence="3">
    <location>
        <begin position="201"/>
        <end position="215"/>
    </location>
</feature>
<feature type="compositionally biased region" description="Polar residues" evidence="2">
    <location>
        <begin position="293"/>
        <end position="306"/>
    </location>
</feature>
<name>A0A4D5RUP3_IXOSC</name>
<dbReference type="GO" id="GO:0003723">
    <property type="term" value="F:RNA binding"/>
    <property type="evidence" value="ECO:0007669"/>
    <property type="project" value="InterPro"/>
</dbReference>
<reference evidence="4" key="1">
    <citation type="submission" date="2019-04" db="EMBL/GenBank/DDBJ databases">
        <title>An insight into the mialome of Ixodes scapularis.</title>
        <authorList>
            <person name="Ribeiro J.M."/>
            <person name="Mather T.N."/>
            <person name="Karim S."/>
        </authorList>
    </citation>
    <scope>NUCLEOTIDE SEQUENCE</scope>
</reference>
<keyword evidence="1" id="KW-0863">Zinc-finger</keyword>
<evidence type="ECO:0000313" key="4">
    <source>
        <dbReference type="EMBL" id="MOY40948.1"/>
    </source>
</evidence>
<feature type="compositionally biased region" description="Basic residues" evidence="2">
    <location>
        <begin position="408"/>
        <end position="418"/>
    </location>
</feature>
<dbReference type="SUPFAM" id="SSF57756">
    <property type="entry name" value="Retrovirus zinc finger-like domains"/>
    <property type="match status" value="1"/>
</dbReference>
<feature type="region of interest" description="Disordered" evidence="2">
    <location>
        <begin position="290"/>
        <end position="350"/>
    </location>
</feature>
<feature type="compositionally biased region" description="Low complexity" evidence="2">
    <location>
        <begin position="307"/>
        <end position="326"/>
    </location>
</feature>
<feature type="compositionally biased region" description="Basic and acidic residues" evidence="2">
    <location>
        <begin position="421"/>
        <end position="431"/>
    </location>
</feature>
<dbReference type="VEuPathDB" id="VectorBase:ISCP_019739"/>
<evidence type="ECO:0000259" key="3">
    <source>
        <dbReference type="PROSITE" id="PS50158"/>
    </source>
</evidence>
<keyword evidence="1" id="KW-0479">Metal-binding</keyword>
<dbReference type="OrthoDB" id="7486164at2759"/>